<feature type="signal peptide" evidence="5">
    <location>
        <begin position="1"/>
        <end position="32"/>
    </location>
</feature>
<keyword evidence="5" id="KW-0732">Signal</keyword>
<dbReference type="SUPFAM" id="SSF53474">
    <property type="entry name" value="alpha/beta-Hydrolases"/>
    <property type="match status" value="1"/>
</dbReference>
<evidence type="ECO:0000313" key="8">
    <source>
        <dbReference type="Proteomes" id="UP000298763"/>
    </source>
</evidence>
<sequence>MKVAGKVAAKSVLALAVMVPFSASLGAQPVEAAASPPAVPATEYYGDARPDAPELAARGPLRVGVRTQVVEHRDQFDILRASENAPDPRYTRRLTLEIWYPADLAPGQAEHTVYTDVLGSGPGNPARPNTPFSFPGRAARDARPAPPQTPSDRYPLVIVSHGYPGSRLQMSYLTEHLASNGFVVIAIDHAESTRADKAGFASTLLNRPLDDLFVLRTVSAWAQAGSGHFLAGLVDTGRTALVGYSMGGYGALNAVGAGISAAAVAYVPGGRLAIHQQGDPRHETRRDARIKAVVAIAPWGGANGIWDAAGLAGLRTPTLFISGDQDDISGYQDGVLRLFQGAVHADRYLLTYRGARHNTGPNPPSPAAAAAGLEDFMAYAEPVWDSRRINNINQHFISAFLGITLKAQPLQAYLDVPPLPAGGKAGPDSAAWKGFPTRTAVGLELQHLPAQ</sequence>
<feature type="domain" description="PET hydrolase/cutinase-like" evidence="6">
    <location>
        <begin position="148"/>
        <end position="257"/>
    </location>
</feature>
<name>A0ABX5UI41_9BURK</name>
<evidence type="ECO:0000256" key="2">
    <source>
        <dbReference type="ARBA" id="ARBA00022963"/>
    </source>
</evidence>
<evidence type="ECO:0000256" key="3">
    <source>
        <dbReference type="ARBA" id="ARBA00023098"/>
    </source>
</evidence>
<protein>
    <submittedName>
        <fullName evidence="7">Dienelactone hydrolase</fullName>
    </submittedName>
</protein>
<evidence type="ECO:0000259" key="6">
    <source>
        <dbReference type="Pfam" id="PF12740"/>
    </source>
</evidence>
<dbReference type="EMBL" id="CP040017">
    <property type="protein sequence ID" value="QCP10070.1"/>
    <property type="molecule type" value="Genomic_DNA"/>
</dbReference>
<accession>A0ABX5UI41</accession>
<dbReference type="Pfam" id="PF12740">
    <property type="entry name" value="PETase"/>
    <property type="match status" value="1"/>
</dbReference>
<keyword evidence="2" id="KW-0442">Lipid degradation</keyword>
<gene>
    <name evidence="7" type="ORF">FCL38_06245</name>
</gene>
<evidence type="ECO:0000313" key="7">
    <source>
        <dbReference type="EMBL" id="QCP10070.1"/>
    </source>
</evidence>
<organism evidence="7 8">
    <name type="scientific">Pseudoduganella umbonata</name>
    <dbReference type="NCBI Taxonomy" id="864828"/>
    <lineage>
        <taxon>Bacteria</taxon>
        <taxon>Pseudomonadati</taxon>
        <taxon>Pseudomonadota</taxon>
        <taxon>Betaproteobacteria</taxon>
        <taxon>Burkholderiales</taxon>
        <taxon>Oxalobacteraceae</taxon>
        <taxon>Telluria group</taxon>
        <taxon>Pseudoduganella</taxon>
    </lineage>
</organism>
<feature type="region of interest" description="Disordered" evidence="4">
    <location>
        <begin position="121"/>
        <end position="155"/>
    </location>
</feature>
<keyword evidence="8" id="KW-1185">Reference proteome</keyword>
<evidence type="ECO:0000256" key="4">
    <source>
        <dbReference type="SAM" id="MobiDB-lite"/>
    </source>
</evidence>
<dbReference type="Proteomes" id="UP000298763">
    <property type="component" value="Chromosome"/>
</dbReference>
<reference evidence="7 8" key="1">
    <citation type="submission" date="2019-05" db="EMBL/GenBank/DDBJ databases">
        <title>Draft Genome Sequences of Six Type Strains of the Genus Massilia.</title>
        <authorList>
            <person name="Miess H."/>
            <person name="Frediansyhah A."/>
            <person name="Gross H."/>
        </authorList>
    </citation>
    <scope>NUCLEOTIDE SEQUENCE [LARGE SCALE GENOMIC DNA]</scope>
    <source>
        <strain evidence="7 8">DSMZ 26121</strain>
    </source>
</reference>
<evidence type="ECO:0000256" key="5">
    <source>
        <dbReference type="SAM" id="SignalP"/>
    </source>
</evidence>
<dbReference type="Gene3D" id="3.40.50.1820">
    <property type="entry name" value="alpha/beta hydrolase"/>
    <property type="match status" value="1"/>
</dbReference>
<dbReference type="PANTHER" id="PTHR10272">
    <property type="entry name" value="PLATELET-ACTIVATING FACTOR ACETYLHYDROLASE"/>
    <property type="match status" value="1"/>
</dbReference>
<feature type="chain" id="PRO_5046955542" evidence="5">
    <location>
        <begin position="33"/>
        <end position="451"/>
    </location>
</feature>
<proteinExistence type="predicted"/>
<dbReference type="InterPro" id="IPR029058">
    <property type="entry name" value="AB_hydrolase_fold"/>
</dbReference>
<evidence type="ECO:0000256" key="1">
    <source>
        <dbReference type="ARBA" id="ARBA00022801"/>
    </source>
</evidence>
<dbReference type="GO" id="GO:0016787">
    <property type="term" value="F:hydrolase activity"/>
    <property type="evidence" value="ECO:0007669"/>
    <property type="project" value="UniProtKB-KW"/>
</dbReference>
<keyword evidence="3" id="KW-0443">Lipid metabolism</keyword>
<dbReference type="PANTHER" id="PTHR10272:SF0">
    <property type="entry name" value="PLATELET-ACTIVATING FACTOR ACETYLHYDROLASE"/>
    <property type="match status" value="1"/>
</dbReference>
<keyword evidence="1 7" id="KW-0378">Hydrolase</keyword>
<dbReference type="InterPro" id="IPR041127">
    <property type="entry name" value="PET_hydrolase/cutinase-like"/>
</dbReference>